<feature type="region of interest" description="Disordered" evidence="1">
    <location>
        <begin position="1"/>
        <end position="21"/>
    </location>
</feature>
<protein>
    <submittedName>
        <fullName evidence="2">Uncharacterized protein</fullName>
    </submittedName>
</protein>
<reference evidence="2" key="1">
    <citation type="submission" date="2024-07" db="EMBL/GenBank/DDBJ databases">
        <title>Complete genome sequence of Verrucomicrobiaceae bacterium NT6N.</title>
        <authorList>
            <person name="Huang C."/>
            <person name="Takami H."/>
            <person name="Hamasaki K."/>
        </authorList>
    </citation>
    <scope>NUCLEOTIDE SEQUENCE</scope>
    <source>
        <strain evidence="2">NT6N</strain>
    </source>
</reference>
<sequence length="101" mass="11044">MTREHDVGMPSRGRHQSSSSECLRAIRKIEAMTRVTGVIIGRSYGGKSLGQNGRTGSIRVQREVSGGLKAVTQTSKGLQELFIRTEEGAALDVWKAIEDEK</sequence>
<organism evidence="2">
    <name type="scientific">Oceaniferula spumae</name>
    <dbReference type="NCBI Taxonomy" id="2979115"/>
    <lineage>
        <taxon>Bacteria</taxon>
        <taxon>Pseudomonadati</taxon>
        <taxon>Verrucomicrobiota</taxon>
        <taxon>Verrucomicrobiia</taxon>
        <taxon>Verrucomicrobiales</taxon>
        <taxon>Verrucomicrobiaceae</taxon>
        <taxon>Oceaniferula</taxon>
    </lineage>
</organism>
<evidence type="ECO:0000256" key="1">
    <source>
        <dbReference type="SAM" id="MobiDB-lite"/>
    </source>
</evidence>
<gene>
    <name evidence="2" type="ORF">NT6N_31950</name>
</gene>
<evidence type="ECO:0000313" key="2">
    <source>
        <dbReference type="EMBL" id="BDS08155.1"/>
    </source>
</evidence>
<dbReference type="KEGG" id="osu:NT6N_31950"/>
<dbReference type="EMBL" id="AP026866">
    <property type="protein sequence ID" value="BDS08155.1"/>
    <property type="molecule type" value="Genomic_DNA"/>
</dbReference>
<name>A0AAT9FQ51_9BACT</name>
<accession>A0AAT9FQ51</accession>
<dbReference type="AlphaFoldDB" id="A0AAT9FQ51"/>
<proteinExistence type="predicted"/>